<evidence type="ECO:0000256" key="6">
    <source>
        <dbReference type="ARBA" id="ARBA00022771"/>
    </source>
</evidence>
<dbReference type="PIRSF" id="PIRSF005586">
    <property type="entry name" value="RNApol_RpoM"/>
    <property type="match status" value="1"/>
</dbReference>
<dbReference type="Gene3D" id="2.20.25.10">
    <property type="match status" value="1"/>
</dbReference>
<dbReference type="EMBL" id="JAVRRT010000003">
    <property type="protein sequence ID" value="KAK5173898.1"/>
    <property type="molecule type" value="Genomic_DNA"/>
</dbReference>
<dbReference type="CDD" id="cd10509">
    <property type="entry name" value="Zn-ribbon_RPC11"/>
    <property type="match status" value="1"/>
</dbReference>
<dbReference type="Pfam" id="PF01096">
    <property type="entry name" value="Zn_ribbon_TFIIS"/>
    <property type="match status" value="1"/>
</dbReference>
<evidence type="ECO:0000313" key="16">
    <source>
        <dbReference type="Proteomes" id="UP001337655"/>
    </source>
</evidence>
<evidence type="ECO:0000256" key="13">
    <source>
        <dbReference type="PROSITE-ProRule" id="PRU00472"/>
    </source>
</evidence>
<dbReference type="InterPro" id="IPR012164">
    <property type="entry name" value="Rpa12/Rpb9/Rpc10/TFS"/>
</dbReference>
<evidence type="ECO:0000256" key="10">
    <source>
        <dbReference type="ARBA" id="ARBA00029985"/>
    </source>
</evidence>
<evidence type="ECO:0000313" key="15">
    <source>
        <dbReference type="EMBL" id="KAK5173898.1"/>
    </source>
</evidence>
<protein>
    <recommendedName>
        <fullName evidence="3">DNA-directed RNA polymerase III subunit RPC10</fullName>
    </recommendedName>
    <alternativeName>
        <fullName evidence="11">DNA-directed RNA polymerases III 12.5 kDa polypeptide</fullName>
    </alternativeName>
    <alternativeName>
        <fullName evidence="10">RNA polymerase III subunit C11</fullName>
    </alternativeName>
</protein>
<dbReference type="Proteomes" id="UP001337655">
    <property type="component" value="Unassembled WGS sequence"/>
</dbReference>
<keyword evidence="6 13" id="KW-0863">Zinc-finger</keyword>
<dbReference type="RefSeq" id="XP_064662593.1">
    <property type="nucleotide sequence ID" value="XM_064799838.1"/>
</dbReference>
<dbReference type="PROSITE" id="PS51133">
    <property type="entry name" value="ZF_TFIIS_2"/>
    <property type="match status" value="1"/>
</dbReference>
<feature type="binding site" evidence="12">
    <location>
        <position position="68"/>
    </location>
    <ligand>
        <name>Zn(2+)</name>
        <dbReference type="ChEBI" id="CHEBI:29105"/>
        <label>2</label>
    </ligand>
</feature>
<dbReference type="GeneID" id="89923926"/>
<dbReference type="GO" id="GO:0008270">
    <property type="term" value="F:zinc ion binding"/>
    <property type="evidence" value="ECO:0007669"/>
    <property type="project" value="UniProtKB-KW"/>
</dbReference>
<dbReference type="PANTHER" id="PTHR11239:SF12">
    <property type="entry name" value="DNA-DIRECTED RNA POLYMERASE III SUBUNIT RPC10"/>
    <property type="match status" value="1"/>
</dbReference>
<comment type="subcellular location">
    <subcellularLocation>
        <location evidence="1">Nucleus</location>
    </subcellularLocation>
</comment>
<keyword evidence="16" id="KW-1185">Reference proteome</keyword>
<accession>A0AAV9PK66</accession>
<keyword evidence="5 12" id="KW-0479">Metal-binding</keyword>
<dbReference type="PANTHER" id="PTHR11239">
    <property type="entry name" value="DNA-DIRECTED RNA POLYMERASE"/>
    <property type="match status" value="1"/>
</dbReference>
<name>A0AAV9PK66_9PEZI</name>
<dbReference type="GO" id="GO:0005666">
    <property type="term" value="C:RNA polymerase III complex"/>
    <property type="evidence" value="ECO:0007669"/>
    <property type="project" value="TreeGrafter"/>
</dbReference>
<proteinExistence type="inferred from homology"/>
<evidence type="ECO:0000256" key="7">
    <source>
        <dbReference type="ARBA" id="ARBA00022833"/>
    </source>
</evidence>
<dbReference type="SMART" id="SM00440">
    <property type="entry name" value="ZnF_C2C2"/>
    <property type="match status" value="1"/>
</dbReference>
<gene>
    <name evidence="15" type="primary">RPC11</name>
    <name evidence="15" type="ORF">LTR77_002579</name>
</gene>
<evidence type="ECO:0000256" key="9">
    <source>
        <dbReference type="ARBA" id="ARBA00023242"/>
    </source>
</evidence>
<dbReference type="GO" id="GO:0003676">
    <property type="term" value="F:nucleic acid binding"/>
    <property type="evidence" value="ECO:0007669"/>
    <property type="project" value="InterPro"/>
</dbReference>
<dbReference type="GO" id="GO:0006386">
    <property type="term" value="P:termination of RNA polymerase III transcription"/>
    <property type="evidence" value="ECO:0007669"/>
    <property type="project" value="UniProtKB-ARBA"/>
</dbReference>
<dbReference type="InterPro" id="IPR034014">
    <property type="entry name" value="Zn_ribbon_RPC11_C"/>
</dbReference>
<keyword evidence="8" id="KW-0804">Transcription</keyword>
<evidence type="ECO:0000256" key="5">
    <source>
        <dbReference type="ARBA" id="ARBA00022723"/>
    </source>
</evidence>
<comment type="similarity">
    <text evidence="2">Belongs to the archaeal RpoM/eukaryotic RPA12/RPB9/RPC11 RNA polymerase family.</text>
</comment>
<feature type="binding site" evidence="12">
    <location>
        <position position="43"/>
    </location>
    <ligand>
        <name>Zn(2+)</name>
        <dbReference type="ChEBI" id="CHEBI:29105"/>
        <label>2</label>
    </ligand>
</feature>
<feature type="domain" description="TFIIS-type" evidence="14">
    <location>
        <begin position="34"/>
        <end position="76"/>
    </location>
</feature>
<keyword evidence="4" id="KW-0240">DNA-directed RNA polymerase</keyword>
<evidence type="ECO:0000256" key="2">
    <source>
        <dbReference type="ARBA" id="ARBA00008925"/>
    </source>
</evidence>
<evidence type="ECO:0000259" key="14">
    <source>
        <dbReference type="PROSITE" id="PS51133"/>
    </source>
</evidence>
<evidence type="ECO:0000256" key="11">
    <source>
        <dbReference type="ARBA" id="ARBA00078207"/>
    </source>
</evidence>
<feature type="binding site" evidence="12">
    <location>
        <position position="38"/>
    </location>
    <ligand>
        <name>Zn(2+)</name>
        <dbReference type="ChEBI" id="CHEBI:29105"/>
        <label>2</label>
    </ligand>
</feature>
<dbReference type="SUPFAM" id="SSF57783">
    <property type="entry name" value="Zinc beta-ribbon"/>
    <property type="match status" value="1"/>
</dbReference>
<evidence type="ECO:0000256" key="4">
    <source>
        <dbReference type="ARBA" id="ARBA00022478"/>
    </source>
</evidence>
<organism evidence="15 16">
    <name type="scientific">Saxophila tyrrhenica</name>
    <dbReference type="NCBI Taxonomy" id="1690608"/>
    <lineage>
        <taxon>Eukaryota</taxon>
        <taxon>Fungi</taxon>
        <taxon>Dikarya</taxon>
        <taxon>Ascomycota</taxon>
        <taxon>Pezizomycotina</taxon>
        <taxon>Dothideomycetes</taxon>
        <taxon>Dothideomycetidae</taxon>
        <taxon>Mycosphaerellales</taxon>
        <taxon>Extremaceae</taxon>
        <taxon>Saxophila</taxon>
    </lineage>
</organism>
<dbReference type="FunFam" id="2.20.25.10:FF:000005">
    <property type="entry name" value="DNA-directed RNA polymerase subunit"/>
    <property type="match status" value="1"/>
</dbReference>
<keyword evidence="9" id="KW-0539">Nucleus</keyword>
<keyword evidence="7 12" id="KW-0862">Zinc</keyword>
<evidence type="ECO:0000256" key="8">
    <source>
        <dbReference type="ARBA" id="ARBA00023163"/>
    </source>
</evidence>
<evidence type="ECO:0000256" key="1">
    <source>
        <dbReference type="ARBA" id="ARBA00004123"/>
    </source>
</evidence>
<sequence length="78" mass="9123">MVLDKKYYDRREFEATKVEDVLGGEEAWRNVERTGVNCANDRCDGKEAYFKQMQTRSADEPMTSIYKCVECGTQWREG</sequence>
<evidence type="ECO:0000256" key="3">
    <source>
        <dbReference type="ARBA" id="ARBA00020093"/>
    </source>
</evidence>
<comment type="caution">
    <text evidence="15">The sequence shown here is derived from an EMBL/GenBank/DDBJ whole genome shotgun (WGS) entry which is preliminary data.</text>
</comment>
<reference evidence="15 16" key="1">
    <citation type="submission" date="2023-08" db="EMBL/GenBank/DDBJ databases">
        <title>Black Yeasts Isolated from many extreme environments.</title>
        <authorList>
            <person name="Coleine C."/>
            <person name="Stajich J.E."/>
            <person name="Selbmann L."/>
        </authorList>
    </citation>
    <scope>NUCLEOTIDE SEQUENCE [LARGE SCALE GENOMIC DNA]</scope>
    <source>
        <strain evidence="15 16">CCFEE 5935</strain>
    </source>
</reference>
<dbReference type="InterPro" id="IPR001222">
    <property type="entry name" value="Znf_TFIIS"/>
</dbReference>
<dbReference type="AlphaFoldDB" id="A0AAV9PK66"/>
<feature type="binding site" evidence="12">
    <location>
        <position position="71"/>
    </location>
    <ligand>
        <name>Zn(2+)</name>
        <dbReference type="ChEBI" id="CHEBI:29105"/>
        <label>2</label>
    </ligand>
</feature>
<dbReference type="GO" id="GO:0003899">
    <property type="term" value="F:DNA-directed RNA polymerase activity"/>
    <property type="evidence" value="ECO:0007669"/>
    <property type="project" value="InterPro"/>
</dbReference>
<evidence type="ECO:0000256" key="12">
    <source>
        <dbReference type="PIRSR" id="PIRSR005586-1"/>
    </source>
</evidence>